<dbReference type="PROSITE" id="PS50883">
    <property type="entry name" value="EAL"/>
    <property type="match status" value="1"/>
</dbReference>
<dbReference type="Pfam" id="PF00563">
    <property type="entry name" value="EAL"/>
    <property type="match status" value="1"/>
</dbReference>
<evidence type="ECO:0000259" key="2">
    <source>
        <dbReference type="PROSITE" id="PS50887"/>
    </source>
</evidence>
<dbReference type="SUPFAM" id="SSF55073">
    <property type="entry name" value="Nucleotide cyclase"/>
    <property type="match status" value="1"/>
</dbReference>
<dbReference type="CDD" id="cd01948">
    <property type="entry name" value="EAL"/>
    <property type="match status" value="1"/>
</dbReference>
<dbReference type="InterPro" id="IPR052155">
    <property type="entry name" value="Biofilm_reg_signaling"/>
</dbReference>
<dbReference type="PANTHER" id="PTHR44757">
    <property type="entry name" value="DIGUANYLATE CYCLASE DGCP"/>
    <property type="match status" value="1"/>
</dbReference>
<dbReference type="InterPro" id="IPR029787">
    <property type="entry name" value="Nucleotide_cyclase"/>
</dbReference>
<dbReference type="InterPro" id="IPR000160">
    <property type="entry name" value="GGDEF_dom"/>
</dbReference>
<reference evidence="3 4" key="1">
    <citation type="submission" date="2020-08" db="EMBL/GenBank/DDBJ databases">
        <title>Genomic Encyclopedia of Type Strains, Phase III (KMG-III): the genomes of soil and plant-associated and newly described type strains.</title>
        <authorList>
            <person name="Whitman W."/>
        </authorList>
    </citation>
    <scope>NUCLEOTIDE SEQUENCE [LARGE SCALE GENOMIC DNA]</scope>
    <source>
        <strain evidence="3 4">CECT 3287</strain>
    </source>
</reference>
<dbReference type="NCBIfam" id="TIGR00254">
    <property type="entry name" value="GGDEF"/>
    <property type="match status" value="1"/>
</dbReference>
<sequence>MNHWSTYQLTEFFAAVCEPRDEQAAITVAVERAAEVLEAEVAAMLSGDGVEVVRGVDRDLLEGALPDGASPGVLALPGLGELHLSVARFGSEPRGTLLVARAGEPLAPAERQLLQAMGQTLGLALHNIALLTAERRLREEREREAAERLALVESLREARHDSLTGLPTRVLFLEILGEKLDGGGPVSVLFIDLDRFKAVNDSLGHRAGDDLLGHVAGRIRDCLGTAGTGARLGGDEFAVLLGGSTTENAVPVAWRIIEALRRPFRIAGRDVFIGASIGIATGTAGTDPDELLGNADVAMYRAKKDGPGKVILFEPRMHAEALARLTLGGELRRALELDEFRLLYQPLIRLETGAATGVEALVRWSRPGRGYVPPADFLPLAEENGLITDIGRWVLRAAGEQAARWRRTIPEMTLNVNVSGRQLTDPRFTGDVERTLAECGLPAAAVTLELTESVLMSDPRTAIACLGDLRDLGVGLAVDDFGTGYSSLSYLQRLPVDELKIDRTFISRAEPTVADLAVIRTVVELARTLKLRTVVEGVETEEQHRAMRELGCDYGQGYHLCRPLEPENIPAAFANPLAAYPGA</sequence>
<dbReference type="SMART" id="SM00052">
    <property type="entry name" value="EAL"/>
    <property type="match status" value="1"/>
</dbReference>
<dbReference type="PANTHER" id="PTHR44757:SF2">
    <property type="entry name" value="BIOFILM ARCHITECTURE MAINTENANCE PROTEIN MBAA"/>
    <property type="match status" value="1"/>
</dbReference>
<dbReference type="Gene3D" id="3.30.70.270">
    <property type="match status" value="1"/>
</dbReference>
<gene>
    <name evidence="3" type="ORF">FHR83_001541</name>
</gene>
<evidence type="ECO:0000259" key="1">
    <source>
        <dbReference type="PROSITE" id="PS50883"/>
    </source>
</evidence>
<feature type="domain" description="GGDEF" evidence="2">
    <location>
        <begin position="184"/>
        <end position="315"/>
    </location>
</feature>
<dbReference type="CDD" id="cd01949">
    <property type="entry name" value="GGDEF"/>
    <property type="match status" value="1"/>
</dbReference>
<evidence type="ECO:0000313" key="4">
    <source>
        <dbReference type="Proteomes" id="UP000590749"/>
    </source>
</evidence>
<dbReference type="RefSeq" id="WP_183217958.1">
    <property type="nucleotide sequence ID" value="NZ_BMPW01000015.1"/>
</dbReference>
<organism evidence="3 4">
    <name type="scientific">Actinoplanes campanulatus</name>
    <dbReference type="NCBI Taxonomy" id="113559"/>
    <lineage>
        <taxon>Bacteria</taxon>
        <taxon>Bacillati</taxon>
        <taxon>Actinomycetota</taxon>
        <taxon>Actinomycetes</taxon>
        <taxon>Micromonosporales</taxon>
        <taxon>Micromonosporaceae</taxon>
        <taxon>Actinoplanes</taxon>
    </lineage>
</organism>
<dbReference type="AlphaFoldDB" id="A0A7W5AD47"/>
<dbReference type="PROSITE" id="PS50887">
    <property type="entry name" value="GGDEF"/>
    <property type="match status" value="1"/>
</dbReference>
<evidence type="ECO:0000313" key="3">
    <source>
        <dbReference type="EMBL" id="MBB3093892.1"/>
    </source>
</evidence>
<dbReference type="Pfam" id="PF00990">
    <property type="entry name" value="GGDEF"/>
    <property type="match status" value="1"/>
</dbReference>
<keyword evidence="4" id="KW-1185">Reference proteome</keyword>
<dbReference type="Proteomes" id="UP000590749">
    <property type="component" value="Unassembled WGS sequence"/>
</dbReference>
<dbReference type="SMART" id="SM00267">
    <property type="entry name" value="GGDEF"/>
    <property type="match status" value="1"/>
</dbReference>
<name>A0A7W5AD47_9ACTN</name>
<dbReference type="InterPro" id="IPR001633">
    <property type="entry name" value="EAL_dom"/>
</dbReference>
<accession>A0A7W5AD47</accession>
<dbReference type="InterPro" id="IPR035919">
    <property type="entry name" value="EAL_sf"/>
</dbReference>
<dbReference type="Gene3D" id="3.20.20.450">
    <property type="entry name" value="EAL domain"/>
    <property type="match status" value="1"/>
</dbReference>
<feature type="domain" description="EAL" evidence="1">
    <location>
        <begin position="324"/>
        <end position="577"/>
    </location>
</feature>
<protein>
    <submittedName>
        <fullName evidence="3">Diguanylate cyclase (GGDEF)-like protein</fullName>
    </submittedName>
</protein>
<dbReference type="InterPro" id="IPR043128">
    <property type="entry name" value="Rev_trsase/Diguanyl_cyclase"/>
</dbReference>
<comment type="caution">
    <text evidence="3">The sequence shown here is derived from an EMBL/GenBank/DDBJ whole genome shotgun (WGS) entry which is preliminary data.</text>
</comment>
<dbReference type="SUPFAM" id="SSF141868">
    <property type="entry name" value="EAL domain-like"/>
    <property type="match status" value="1"/>
</dbReference>
<proteinExistence type="predicted"/>
<dbReference type="EMBL" id="JACHXF010000002">
    <property type="protein sequence ID" value="MBB3093892.1"/>
    <property type="molecule type" value="Genomic_DNA"/>
</dbReference>